<keyword evidence="3" id="KW-0732">Signal</keyword>
<keyword evidence="2" id="KW-0862">Zinc</keyword>
<feature type="binding site" evidence="2">
    <location>
        <position position="458"/>
    </location>
    <ligand>
        <name>Zn(2+)</name>
        <dbReference type="ChEBI" id="CHEBI:29105"/>
        <note>catalytic</note>
    </ligand>
</feature>
<dbReference type="EMBL" id="GG663738">
    <property type="protein sequence ID" value="EEH58099.1"/>
    <property type="molecule type" value="Genomic_DNA"/>
</dbReference>
<feature type="signal peptide" evidence="3">
    <location>
        <begin position="1"/>
        <end position="23"/>
    </location>
</feature>
<dbReference type="GO" id="GO:0006508">
    <property type="term" value="P:proteolysis"/>
    <property type="evidence" value="ECO:0007669"/>
    <property type="project" value="InterPro"/>
</dbReference>
<sequence>MTVLARAALVMCLLASAPFRAAAATAKASSTLLSKLNAYEIVTPADVVRLGAEDERHPASMTLALDAFGARVELLLRRNDDLFHERYRASTLHANGTATVTSAHPGTDHCHYHGEVTNEDAAPGGKSVVAFSTCDGLRGKVFTRAHTLTIEPAHLHVEGHDVADAIDPRADRLRTKVVVFREEDRKSPLVIDGGGAEAPLPPMRFVDTDGDAVGDGDFTPWDWDPARDVAEVAAVPVPGYAKDMMRRFGRARGRRRLSAETGTVTLELLVVNDRERYLEYTGVGSNLAAMEADSVTVVNLVAALWKDISTPQFIVSLVGQYSNTGASNAHTTDADATTLLTNFNTWRGTNIGTLTKHDTAHLFSGVDFTHEGSSGVIGLAWQRGVSENPKRYASSVCELRDYCPYVASGYCYSPNGDGNFQCCYDYVAGAISEVSINDNTDASVTVAHEIGHQVGFMHDGSSADGTGSCASGGSIMGAYLSSGIDA</sequence>
<keyword evidence="6" id="KW-1185">Reference proteome</keyword>
<gene>
    <name evidence="5" type="ORF">MICPUCDRAFT_47065</name>
</gene>
<dbReference type="GO" id="GO:0004222">
    <property type="term" value="F:metalloendopeptidase activity"/>
    <property type="evidence" value="ECO:0007669"/>
    <property type="project" value="InterPro"/>
</dbReference>
<keyword evidence="2" id="KW-0479">Metal-binding</keyword>
<evidence type="ECO:0000256" key="1">
    <source>
        <dbReference type="ARBA" id="ARBA00023157"/>
    </source>
</evidence>
<dbReference type="PROSITE" id="PS50215">
    <property type="entry name" value="ADAM_MEPRO"/>
    <property type="match status" value="1"/>
</dbReference>
<keyword evidence="1" id="KW-1015">Disulfide bond</keyword>
<dbReference type="KEGG" id="mpp:MICPUCDRAFT_47065"/>
<dbReference type="PANTHER" id="PTHR11905">
    <property type="entry name" value="ADAM A DISINTEGRIN AND METALLOPROTEASE DOMAIN"/>
    <property type="match status" value="1"/>
</dbReference>
<reference evidence="5 6" key="1">
    <citation type="journal article" date="2009" name="Science">
        <title>Green evolution and dynamic adaptations revealed by genomes of the marine picoeukaryotes Micromonas.</title>
        <authorList>
            <person name="Worden A.Z."/>
            <person name="Lee J.H."/>
            <person name="Mock T."/>
            <person name="Rouze P."/>
            <person name="Simmons M.P."/>
            <person name="Aerts A.L."/>
            <person name="Allen A.E."/>
            <person name="Cuvelier M.L."/>
            <person name="Derelle E."/>
            <person name="Everett M.V."/>
            <person name="Foulon E."/>
            <person name="Grimwood J."/>
            <person name="Gundlach H."/>
            <person name="Henrissat B."/>
            <person name="Napoli C."/>
            <person name="McDonald S.M."/>
            <person name="Parker M.S."/>
            <person name="Rombauts S."/>
            <person name="Salamov A."/>
            <person name="Von Dassow P."/>
            <person name="Badger J.H."/>
            <person name="Coutinho P.M."/>
            <person name="Demir E."/>
            <person name="Dubchak I."/>
            <person name="Gentemann C."/>
            <person name="Eikrem W."/>
            <person name="Gready J.E."/>
            <person name="John U."/>
            <person name="Lanier W."/>
            <person name="Lindquist E.A."/>
            <person name="Lucas S."/>
            <person name="Mayer K.F."/>
            <person name="Moreau H."/>
            <person name="Not F."/>
            <person name="Otillar R."/>
            <person name="Panaud O."/>
            <person name="Pangilinan J."/>
            <person name="Paulsen I."/>
            <person name="Piegu B."/>
            <person name="Poliakov A."/>
            <person name="Robbens S."/>
            <person name="Schmutz J."/>
            <person name="Toulza E."/>
            <person name="Wyss T."/>
            <person name="Zelensky A."/>
            <person name="Zhou K."/>
            <person name="Armbrust E.V."/>
            <person name="Bhattacharya D."/>
            <person name="Goodenough U.W."/>
            <person name="Van de Peer Y."/>
            <person name="Grigoriev I.V."/>
        </authorList>
    </citation>
    <scope>NUCLEOTIDE SEQUENCE [LARGE SCALE GENOMIC DNA]</scope>
    <source>
        <strain evidence="5 6">CCMP1545</strain>
    </source>
</reference>
<dbReference type="GO" id="GO:0046872">
    <property type="term" value="F:metal ion binding"/>
    <property type="evidence" value="ECO:0007669"/>
    <property type="project" value="UniProtKB-KW"/>
</dbReference>
<proteinExistence type="predicted"/>
<comment type="caution">
    <text evidence="2">Lacks conserved residue(s) required for the propagation of feature annotation.</text>
</comment>
<evidence type="ECO:0000313" key="6">
    <source>
        <dbReference type="Proteomes" id="UP000001876"/>
    </source>
</evidence>
<accession>C1MQL8</accession>
<organism evidence="6">
    <name type="scientific">Micromonas pusilla (strain CCMP1545)</name>
    <name type="common">Picoplanktonic green alga</name>
    <dbReference type="NCBI Taxonomy" id="564608"/>
    <lineage>
        <taxon>Eukaryota</taxon>
        <taxon>Viridiplantae</taxon>
        <taxon>Chlorophyta</taxon>
        <taxon>Mamiellophyceae</taxon>
        <taxon>Mamiellales</taxon>
        <taxon>Mamiellaceae</taxon>
        <taxon>Micromonas</taxon>
    </lineage>
</organism>
<dbReference type="OrthoDB" id="291007at2759"/>
<protein>
    <submittedName>
        <fullName evidence="5">Propeptide/ADAMs family protein fusion</fullName>
    </submittedName>
</protein>
<evidence type="ECO:0000259" key="4">
    <source>
        <dbReference type="PROSITE" id="PS50215"/>
    </source>
</evidence>
<name>C1MQL8_MICPC</name>
<feature type="chain" id="PRO_5002910606" evidence="3">
    <location>
        <begin position="24"/>
        <end position="486"/>
    </location>
</feature>
<dbReference type="InterPro" id="IPR001590">
    <property type="entry name" value="Peptidase_M12B"/>
</dbReference>
<evidence type="ECO:0000313" key="5">
    <source>
        <dbReference type="EMBL" id="EEH58099.1"/>
    </source>
</evidence>
<dbReference type="eggNOG" id="KOG3607">
    <property type="taxonomic scope" value="Eukaryota"/>
</dbReference>
<dbReference type="Pfam" id="PF01421">
    <property type="entry name" value="Reprolysin"/>
    <property type="match status" value="1"/>
</dbReference>
<dbReference type="Proteomes" id="UP000001876">
    <property type="component" value="Unassembled WGS sequence"/>
</dbReference>
<dbReference type="RefSeq" id="XP_003058148.1">
    <property type="nucleotide sequence ID" value="XM_003058102.1"/>
</dbReference>
<dbReference type="PANTHER" id="PTHR11905:SF159">
    <property type="entry name" value="ADAM METALLOPROTEASE"/>
    <property type="match status" value="1"/>
</dbReference>
<dbReference type="InterPro" id="IPR002870">
    <property type="entry name" value="Peptidase_M12B_N"/>
</dbReference>
<dbReference type="InterPro" id="IPR024079">
    <property type="entry name" value="MetalloPept_cat_dom_sf"/>
</dbReference>
<evidence type="ECO:0000256" key="2">
    <source>
        <dbReference type="PROSITE-ProRule" id="PRU00276"/>
    </source>
</evidence>
<dbReference type="AlphaFoldDB" id="C1MQL8"/>
<dbReference type="GeneID" id="9683220"/>
<feature type="active site" evidence="2">
    <location>
        <position position="449"/>
    </location>
</feature>
<dbReference type="OMA" id="PPLPKWM"/>
<dbReference type="Pfam" id="PF01562">
    <property type="entry name" value="Pep_M12B_propep"/>
    <property type="match status" value="1"/>
</dbReference>
<dbReference type="STRING" id="564608.C1MQL8"/>
<feature type="domain" description="Peptidase M12B" evidence="4">
    <location>
        <begin position="264"/>
        <end position="486"/>
    </location>
</feature>
<evidence type="ECO:0000256" key="3">
    <source>
        <dbReference type="SAM" id="SignalP"/>
    </source>
</evidence>
<feature type="binding site" evidence="2">
    <location>
        <position position="452"/>
    </location>
    <ligand>
        <name>Zn(2+)</name>
        <dbReference type="ChEBI" id="CHEBI:29105"/>
        <note>catalytic</note>
    </ligand>
</feature>
<feature type="binding site" evidence="2">
    <location>
        <position position="448"/>
    </location>
    <ligand>
        <name>Zn(2+)</name>
        <dbReference type="ChEBI" id="CHEBI:29105"/>
        <note>catalytic</note>
    </ligand>
</feature>
<dbReference type="SUPFAM" id="SSF55486">
    <property type="entry name" value="Metalloproteases ('zincins'), catalytic domain"/>
    <property type="match status" value="1"/>
</dbReference>
<dbReference type="Gene3D" id="3.40.390.10">
    <property type="entry name" value="Collagenase (Catalytic Domain)"/>
    <property type="match status" value="1"/>
</dbReference>